<dbReference type="AlphaFoldDB" id="A0A3A3FGE6"/>
<dbReference type="Pfam" id="PF00990">
    <property type="entry name" value="GGDEF"/>
    <property type="match status" value="1"/>
</dbReference>
<feature type="domain" description="GGDEF" evidence="3">
    <location>
        <begin position="374"/>
        <end position="511"/>
    </location>
</feature>
<keyword evidence="6" id="KW-1185">Reference proteome</keyword>
<feature type="transmembrane region" description="Helical" evidence="2">
    <location>
        <begin position="7"/>
        <end position="25"/>
    </location>
</feature>
<dbReference type="Pfam" id="PF08668">
    <property type="entry name" value="HDOD"/>
    <property type="match status" value="1"/>
</dbReference>
<evidence type="ECO:0000256" key="1">
    <source>
        <dbReference type="ARBA" id="ARBA00012528"/>
    </source>
</evidence>
<dbReference type="PANTHER" id="PTHR45138">
    <property type="entry name" value="REGULATORY COMPONENTS OF SENSORY TRANSDUCTION SYSTEM"/>
    <property type="match status" value="1"/>
</dbReference>
<evidence type="ECO:0000259" key="3">
    <source>
        <dbReference type="PROSITE" id="PS50887"/>
    </source>
</evidence>
<evidence type="ECO:0000259" key="4">
    <source>
        <dbReference type="PROSITE" id="PS51833"/>
    </source>
</evidence>
<reference evidence="6" key="1">
    <citation type="submission" date="2018-09" db="EMBL/GenBank/DDBJ databases">
        <authorList>
            <person name="Zhu H."/>
        </authorList>
    </citation>
    <scope>NUCLEOTIDE SEQUENCE [LARGE SCALE GENOMIC DNA]</scope>
    <source>
        <strain evidence="6">K1R23-30</strain>
    </source>
</reference>
<proteinExistence type="predicted"/>
<dbReference type="PROSITE" id="PS51833">
    <property type="entry name" value="HDOD"/>
    <property type="match status" value="1"/>
</dbReference>
<dbReference type="InterPro" id="IPR013976">
    <property type="entry name" value="HDOD"/>
</dbReference>
<dbReference type="PROSITE" id="PS51257">
    <property type="entry name" value="PROKAR_LIPOPROTEIN"/>
    <property type="match status" value="1"/>
</dbReference>
<dbReference type="EC" id="2.7.7.65" evidence="1"/>
<dbReference type="InterPro" id="IPR029787">
    <property type="entry name" value="Nucleotide_cyclase"/>
</dbReference>
<dbReference type="PROSITE" id="PS50887">
    <property type="entry name" value="GGDEF"/>
    <property type="match status" value="1"/>
</dbReference>
<name>A0A3A3FGE6_9BURK</name>
<dbReference type="GO" id="GO:0005886">
    <property type="term" value="C:plasma membrane"/>
    <property type="evidence" value="ECO:0007669"/>
    <property type="project" value="TreeGrafter"/>
</dbReference>
<dbReference type="InterPro" id="IPR050469">
    <property type="entry name" value="Diguanylate_Cyclase"/>
</dbReference>
<gene>
    <name evidence="5" type="ORF">D3871_27985</name>
</gene>
<dbReference type="Gene3D" id="1.10.3210.10">
    <property type="entry name" value="Hypothetical protein af1432"/>
    <property type="match status" value="1"/>
</dbReference>
<evidence type="ECO:0000313" key="6">
    <source>
        <dbReference type="Proteomes" id="UP000265955"/>
    </source>
</evidence>
<dbReference type="PANTHER" id="PTHR45138:SF24">
    <property type="entry name" value="DIGUANYLATE CYCLASE DGCC-RELATED"/>
    <property type="match status" value="1"/>
</dbReference>
<evidence type="ECO:0000256" key="2">
    <source>
        <dbReference type="SAM" id="Phobius"/>
    </source>
</evidence>
<organism evidence="5 6">
    <name type="scientific">Noviherbaspirillum saxi</name>
    <dbReference type="NCBI Taxonomy" id="2320863"/>
    <lineage>
        <taxon>Bacteria</taxon>
        <taxon>Pseudomonadati</taxon>
        <taxon>Pseudomonadota</taxon>
        <taxon>Betaproteobacteria</taxon>
        <taxon>Burkholderiales</taxon>
        <taxon>Oxalobacteraceae</taxon>
        <taxon>Noviherbaspirillum</taxon>
    </lineage>
</organism>
<dbReference type="Proteomes" id="UP000265955">
    <property type="component" value="Unassembled WGS sequence"/>
</dbReference>
<keyword evidence="2" id="KW-0812">Transmembrane</keyword>
<comment type="caution">
    <text evidence="5">The sequence shown here is derived from an EMBL/GenBank/DDBJ whole genome shotgun (WGS) entry which is preliminary data.</text>
</comment>
<dbReference type="GO" id="GO:1902201">
    <property type="term" value="P:negative regulation of bacterial-type flagellum-dependent cell motility"/>
    <property type="evidence" value="ECO:0007669"/>
    <property type="project" value="TreeGrafter"/>
</dbReference>
<dbReference type="SMART" id="SM00267">
    <property type="entry name" value="GGDEF"/>
    <property type="match status" value="1"/>
</dbReference>
<dbReference type="Gene3D" id="3.30.70.270">
    <property type="match status" value="1"/>
</dbReference>
<evidence type="ECO:0000313" key="5">
    <source>
        <dbReference type="EMBL" id="RJF92456.1"/>
    </source>
</evidence>
<dbReference type="InterPro" id="IPR000160">
    <property type="entry name" value="GGDEF_dom"/>
</dbReference>
<dbReference type="SUPFAM" id="SSF55073">
    <property type="entry name" value="Nucleotide cyclase"/>
    <property type="match status" value="1"/>
</dbReference>
<sequence>MRLKASLLAYLYICIYAISSCYNAWSRYGERPAMNEDLIRQLKCCTTLPTPPSTAVRIIELANSPNASLMQIADAVAFDPALAAKMLKVANSPLYNARRSAGNVRQAISLMGTHAAITIALSFSLVGGLKSAQHNAKTNVFWKRSILSALACRVLAQHFRLPADDLLLAGLLQDIGIIALQTALSERYDELAANAVDHDTLLQIERELLGSGHDEVGYWLLKRWHLPDQLAVSCLTSHIQPASEPVPDANSCVAVSGYLADVFLKPDDPVATLKATNAGARWLGLDAQALTDIIEAMRHGLKEIEDLFDIPLIDAAHAEALVAEAKELIFVANLRQMREIEERSQRDALTGAYNRTYFDDALIREFELATRHGWPLSVAVIDVDHFKQINDTYGHAVGDATLQSLTRVIQSQIRNGDVFARYGGEEFTLLFPGTPGEAAAKVLSRIRETIAAFHHTVDAETAFKVTISIGLACHLNTSTSFQRAQNLINAADQALYIAKSSGRNKLEEATIHF</sequence>
<feature type="domain" description="HDOD" evidence="4">
    <location>
        <begin position="48"/>
        <end position="240"/>
    </location>
</feature>
<accession>A0A3A3FGE6</accession>
<dbReference type="CDD" id="cd01949">
    <property type="entry name" value="GGDEF"/>
    <property type="match status" value="1"/>
</dbReference>
<protein>
    <recommendedName>
        <fullName evidence="1">diguanylate cyclase</fullName>
        <ecNumber evidence="1">2.7.7.65</ecNumber>
    </recommendedName>
</protein>
<keyword evidence="2" id="KW-1133">Transmembrane helix</keyword>
<dbReference type="EMBL" id="QYUO01000003">
    <property type="protein sequence ID" value="RJF92456.1"/>
    <property type="molecule type" value="Genomic_DNA"/>
</dbReference>
<keyword evidence="2" id="KW-0472">Membrane</keyword>
<dbReference type="FunFam" id="3.30.70.270:FF:000001">
    <property type="entry name" value="Diguanylate cyclase domain protein"/>
    <property type="match status" value="1"/>
</dbReference>
<dbReference type="InterPro" id="IPR043128">
    <property type="entry name" value="Rev_trsase/Diguanyl_cyclase"/>
</dbReference>
<dbReference type="NCBIfam" id="TIGR00254">
    <property type="entry name" value="GGDEF"/>
    <property type="match status" value="1"/>
</dbReference>
<dbReference type="SUPFAM" id="SSF109604">
    <property type="entry name" value="HD-domain/PDEase-like"/>
    <property type="match status" value="1"/>
</dbReference>
<dbReference type="GO" id="GO:0043709">
    <property type="term" value="P:cell adhesion involved in single-species biofilm formation"/>
    <property type="evidence" value="ECO:0007669"/>
    <property type="project" value="TreeGrafter"/>
</dbReference>
<dbReference type="GO" id="GO:0052621">
    <property type="term" value="F:diguanylate cyclase activity"/>
    <property type="evidence" value="ECO:0007669"/>
    <property type="project" value="UniProtKB-EC"/>
</dbReference>